<dbReference type="PANTHER" id="PTHR43464">
    <property type="entry name" value="METHYLTRANSFERASE"/>
    <property type="match status" value="1"/>
</dbReference>
<keyword evidence="2" id="KW-0808">Transferase</keyword>
<dbReference type="GO" id="GO:0032259">
    <property type="term" value="P:methylation"/>
    <property type="evidence" value="ECO:0007669"/>
    <property type="project" value="UniProtKB-KW"/>
</dbReference>
<dbReference type="GO" id="GO:0008168">
    <property type="term" value="F:methyltransferase activity"/>
    <property type="evidence" value="ECO:0007669"/>
    <property type="project" value="UniProtKB-KW"/>
</dbReference>
<dbReference type="PANTHER" id="PTHR43464:SF19">
    <property type="entry name" value="UBIQUINONE BIOSYNTHESIS O-METHYLTRANSFERASE, MITOCHONDRIAL"/>
    <property type="match status" value="1"/>
</dbReference>
<accession>A0ABP8NN15</accession>
<evidence type="ECO:0000256" key="2">
    <source>
        <dbReference type="ARBA" id="ARBA00022679"/>
    </source>
</evidence>
<evidence type="ECO:0000256" key="1">
    <source>
        <dbReference type="ARBA" id="ARBA00022603"/>
    </source>
</evidence>
<evidence type="ECO:0000256" key="3">
    <source>
        <dbReference type="ARBA" id="ARBA00022691"/>
    </source>
</evidence>
<keyword evidence="1 4" id="KW-0489">Methyltransferase</keyword>
<dbReference type="Gene3D" id="3.40.50.150">
    <property type="entry name" value="Vaccinia Virus protein VP39"/>
    <property type="match status" value="1"/>
</dbReference>
<dbReference type="Pfam" id="PF13489">
    <property type="entry name" value="Methyltransf_23"/>
    <property type="match status" value="1"/>
</dbReference>
<organism evidence="4 5">
    <name type="scientific">Nemorincola caseinilytica</name>
    <dbReference type="NCBI Taxonomy" id="2054315"/>
    <lineage>
        <taxon>Bacteria</taxon>
        <taxon>Pseudomonadati</taxon>
        <taxon>Bacteroidota</taxon>
        <taxon>Chitinophagia</taxon>
        <taxon>Chitinophagales</taxon>
        <taxon>Chitinophagaceae</taxon>
        <taxon>Nemorincola</taxon>
    </lineage>
</organism>
<reference evidence="5" key="1">
    <citation type="journal article" date="2019" name="Int. J. Syst. Evol. Microbiol.">
        <title>The Global Catalogue of Microorganisms (GCM) 10K type strain sequencing project: providing services to taxonomists for standard genome sequencing and annotation.</title>
        <authorList>
            <consortium name="The Broad Institute Genomics Platform"/>
            <consortium name="The Broad Institute Genome Sequencing Center for Infectious Disease"/>
            <person name="Wu L."/>
            <person name="Ma J."/>
        </authorList>
    </citation>
    <scope>NUCLEOTIDE SEQUENCE [LARGE SCALE GENOMIC DNA]</scope>
    <source>
        <strain evidence="5">JCM 32105</strain>
    </source>
</reference>
<sequence>MDWFENWFDSPYYKILYQNRDELEAQEFVEELLAYLQPQPGCRMLDIACGSGRFARQLAEHGYEVTGIDISRASITAAKAFEDDHLHFFVHDMRLPFYTNYFDLAFNFFTSFGYFAHDRDHILAAKTFAGALRPGGLLVIDYLNPEFVHANLVPEETINRGNYNFHIVRSFVRNHFIKDIRFQDADGKPKHYTESVAAFSLADFTHMFRTAGMSLVGTFGNYMLDSYHPADSPRLIMIFKKKNG</sequence>
<proteinExistence type="predicted"/>
<name>A0ABP8NN15_9BACT</name>
<dbReference type="Proteomes" id="UP001500067">
    <property type="component" value="Unassembled WGS sequence"/>
</dbReference>
<protein>
    <submittedName>
        <fullName evidence="4">Class I SAM-dependent methyltransferase</fullName>
    </submittedName>
</protein>
<dbReference type="RefSeq" id="WP_345083699.1">
    <property type="nucleotide sequence ID" value="NZ_BAABFA010000018.1"/>
</dbReference>
<evidence type="ECO:0000313" key="4">
    <source>
        <dbReference type="EMBL" id="GAA4468051.1"/>
    </source>
</evidence>
<keyword evidence="5" id="KW-1185">Reference proteome</keyword>
<gene>
    <name evidence="4" type="ORF">GCM10023093_24930</name>
</gene>
<keyword evidence="3" id="KW-0949">S-adenosyl-L-methionine</keyword>
<dbReference type="Gene3D" id="2.20.25.110">
    <property type="entry name" value="S-adenosyl-L-methionine-dependent methyltransferases"/>
    <property type="match status" value="1"/>
</dbReference>
<evidence type="ECO:0000313" key="5">
    <source>
        <dbReference type="Proteomes" id="UP001500067"/>
    </source>
</evidence>
<dbReference type="EMBL" id="BAABFA010000018">
    <property type="protein sequence ID" value="GAA4468051.1"/>
    <property type="molecule type" value="Genomic_DNA"/>
</dbReference>
<dbReference type="CDD" id="cd02440">
    <property type="entry name" value="AdoMet_MTases"/>
    <property type="match status" value="1"/>
</dbReference>
<dbReference type="InterPro" id="IPR029063">
    <property type="entry name" value="SAM-dependent_MTases_sf"/>
</dbReference>
<comment type="caution">
    <text evidence="4">The sequence shown here is derived from an EMBL/GenBank/DDBJ whole genome shotgun (WGS) entry which is preliminary data.</text>
</comment>
<dbReference type="SUPFAM" id="SSF53335">
    <property type="entry name" value="S-adenosyl-L-methionine-dependent methyltransferases"/>
    <property type="match status" value="1"/>
</dbReference>